<evidence type="ECO:0000313" key="3">
    <source>
        <dbReference type="Proteomes" id="UP000248349"/>
    </source>
</evidence>
<feature type="compositionally biased region" description="Basic and acidic residues" evidence="1">
    <location>
        <begin position="25"/>
        <end position="59"/>
    </location>
</feature>
<dbReference type="EMBL" id="KZ821321">
    <property type="protein sequence ID" value="PYH40034.1"/>
    <property type="molecule type" value="Genomic_DNA"/>
</dbReference>
<proteinExistence type="predicted"/>
<dbReference type="GeneID" id="37078991"/>
<accession>A0A318Z0Y5</accession>
<feature type="region of interest" description="Disordered" evidence="1">
    <location>
        <begin position="1"/>
        <end position="84"/>
    </location>
</feature>
<feature type="compositionally biased region" description="Pro residues" evidence="1">
    <location>
        <begin position="69"/>
        <end position="80"/>
    </location>
</feature>
<name>A0A318Z0Y5_9EURO</name>
<protein>
    <submittedName>
        <fullName evidence="2">Uncharacterized protein</fullName>
    </submittedName>
</protein>
<evidence type="ECO:0000313" key="2">
    <source>
        <dbReference type="EMBL" id="PYH40034.1"/>
    </source>
</evidence>
<dbReference type="RefSeq" id="XP_025426016.1">
    <property type="nucleotide sequence ID" value="XM_025577762.1"/>
</dbReference>
<gene>
    <name evidence="2" type="ORF">BP01DRAFT_387708</name>
</gene>
<dbReference type="AlphaFoldDB" id="A0A318Z0Y5"/>
<sequence>MEQSDIELIDQEPPSSDDSEIEDISELKSHDPEESHDSEGSHDPEGPHDPGESYDHAEPLEDIVLGDIPPTPEDSPPASPPMVLIDNSTINQKAFDEIDFLDTIPERD</sequence>
<reference evidence="2 3" key="1">
    <citation type="submission" date="2016-12" db="EMBL/GenBank/DDBJ databases">
        <title>The genomes of Aspergillus section Nigri reveals drivers in fungal speciation.</title>
        <authorList>
            <consortium name="DOE Joint Genome Institute"/>
            <person name="Vesth T.C."/>
            <person name="Nybo J."/>
            <person name="Theobald S."/>
            <person name="Brandl J."/>
            <person name="Frisvad J.C."/>
            <person name="Nielsen K.F."/>
            <person name="Lyhne E.K."/>
            <person name="Kogle M.E."/>
            <person name="Kuo A."/>
            <person name="Riley R."/>
            <person name="Clum A."/>
            <person name="Nolan M."/>
            <person name="Lipzen A."/>
            <person name="Salamov A."/>
            <person name="Henrissat B."/>
            <person name="Wiebenga A."/>
            <person name="De Vries R.P."/>
            <person name="Grigoriev I.V."/>
            <person name="Mortensen U.H."/>
            <person name="Andersen M.R."/>
            <person name="Baker S.E."/>
        </authorList>
    </citation>
    <scope>NUCLEOTIDE SEQUENCE [LARGE SCALE GENOMIC DNA]</scope>
    <source>
        <strain evidence="2 3">JOP 1030-1</strain>
    </source>
</reference>
<organism evidence="2 3">
    <name type="scientific">Aspergillus saccharolyticus JOP 1030-1</name>
    <dbReference type="NCBI Taxonomy" id="1450539"/>
    <lineage>
        <taxon>Eukaryota</taxon>
        <taxon>Fungi</taxon>
        <taxon>Dikarya</taxon>
        <taxon>Ascomycota</taxon>
        <taxon>Pezizomycotina</taxon>
        <taxon>Eurotiomycetes</taxon>
        <taxon>Eurotiomycetidae</taxon>
        <taxon>Eurotiales</taxon>
        <taxon>Aspergillaceae</taxon>
        <taxon>Aspergillus</taxon>
        <taxon>Aspergillus subgen. Circumdati</taxon>
    </lineage>
</organism>
<feature type="compositionally biased region" description="Acidic residues" evidence="1">
    <location>
        <begin position="1"/>
        <end position="24"/>
    </location>
</feature>
<keyword evidence="3" id="KW-1185">Reference proteome</keyword>
<evidence type="ECO:0000256" key="1">
    <source>
        <dbReference type="SAM" id="MobiDB-lite"/>
    </source>
</evidence>
<dbReference type="Proteomes" id="UP000248349">
    <property type="component" value="Unassembled WGS sequence"/>
</dbReference>